<dbReference type="Proteomes" id="UP000663882">
    <property type="component" value="Unassembled WGS sequence"/>
</dbReference>
<dbReference type="AlphaFoldDB" id="A0A814AYZ1"/>
<dbReference type="InterPro" id="IPR043502">
    <property type="entry name" value="DNA/RNA_pol_sf"/>
</dbReference>
<dbReference type="OrthoDB" id="425619at2759"/>
<evidence type="ECO:0000256" key="1">
    <source>
        <dbReference type="SAM" id="Phobius"/>
    </source>
</evidence>
<reference evidence="3" key="1">
    <citation type="submission" date="2021-02" db="EMBL/GenBank/DDBJ databases">
        <authorList>
            <person name="Nowell W R."/>
        </authorList>
    </citation>
    <scope>NUCLEOTIDE SEQUENCE</scope>
</reference>
<keyword evidence="1" id="KW-0812">Transmembrane</keyword>
<gene>
    <name evidence="3" type="ORF">RFH988_LOCUS9977</name>
</gene>
<dbReference type="SUPFAM" id="SSF56672">
    <property type="entry name" value="DNA/RNA polymerases"/>
    <property type="match status" value="1"/>
</dbReference>
<keyword evidence="1" id="KW-1133">Transmembrane helix</keyword>
<evidence type="ECO:0000259" key="2">
    <source>
        <dbReference type="Pfam" id="PF17919"/>
    </source>
</evidence>
<dbReference type="PANTHER" id="PTHR34072">
    <property type="entry name" value="ENZYMATIC POLYPROTEIN-RELATED"/>
    <property type="match status" value="1"/>
</dbReference>
<dbReference type="Pfam" id="PF17919">
    <property type="entry name" value="RT_RNaseH_2"/>
    <property type="match status" value="1"/>
</dbReference>
<keyword evidence="1" id="KW-0472">Membrane</keyword>
<sequence>MNKQHTAFITLKEALLTVPVLRLLNFNLAFIVIIIVSMIDVEGVLIQNDGDGERPIAYESRQLNDLESRYPVHK</sequence>
<name>A0A814AYZ1_9BILA</name>
<feature type="domain" description="Reverse transcriptase/retrotransposon-derived protein RNase H-like" evidence="2">
    <location>
        <begin position="2"/>
        <end position="73"/>
    </location>
</feature>
<proteinExistence type="predicted"/>
<dbReference type="EMBL" id="CAJNOO010000365">
    <property type="protein sequence ID" value="CAF0920686.1"/>
    <property type="molecule type" value="Genomic_DNA"/>
</dbReference>
<accession>A0A814AYZ1</accession>
<feature type="transmembrane region" description="Helical" evidence="1">
    <location>
        <begin position="20"/>
        <end position="39"/>
    </location>
</feature>
<dbReference type="InterPro" id="IPR041577">
    <property type="entry name" value="RT_RNaseH_2"/>
</dbReference>
<organism evidence="3 4">
    <name type="scientific">Rotaria sordida</name>
    <dbReference type="NCBI Taxonomy" id="392033"/>
    <lineage>
        <taxon>Eukaryota</taxon>
        <taxon>Metazoa</taxon>
        <taxon>Spiralia</taxon>
        <taxon>Gnathifera</taxon>
        <taxon>Rotifera</taxon>
        <taxon>Eurotatoria</taxon>
        <taxon>Bdelloidea</taxon>
        <taxon>Philodinida</taxon>
        <taxon>Philodinidae</taxon>
        <taxon>Rotaria</taxon>
    </lineage>
</organism>
<protein>
    <recommendedName>
        <fullName evidence="2">Reverse transcriptase/retrotransposon-derived protein RNase H-like domain-containing protein</fullName>
    </recommendedName>
</protein>
<evidence type="ECO:0000313" key="4">
    <source>
        <dbReference type="Proteomes" id="UP000663882"/>
    </source>
</evidence>
<comment type="caution">
    <text evidence="3">The sequence shown here is derived from an EMBL/GenBank/DDBJ whole genome shotgun (WGS) entry which is preliminary data.</text>
</comment>
<evidence type="ECO:0000313" key="3">
    <source>
        <dbReference type="EMBL" id="CAF0920686.1"/>
    </source>
</evidence>